<dbReference type="PANTHER" id="PTHR40265:SF1">
    <property type="entry name" value="GLYOXALASE-LIKE DOMAIN-CONTAINING PROTEIN"/>
    <property type="match status" value="1"/>
</dbReference>
<dbReference type="InterPro" id="IPR025870">
    <property type="entry name" value="Glyoxalase-like_dom"/>
</dbReference>
<proteinExistence type="predicted"/>
<feature type="domain" description="Glyoxalase-like" evidence="2">
    <location>
        <begin position="23"/>
        <end position="233"/>
    </location>
</feature>
<feature type="compositionally biased region" description="Basic and acidic residues" evidence="1">
    <location>
        <begin position="262"/>
        <end position="275"/>
    </location>
</feature>
<dbReference type="EMBL" id="JAQQWN010000004">
    <property type="protein sequence ID" value="KAK8087613.1"/>
    <property type="molecule type" value="Genomic_DNA"/>
</dbReference>
<keyword evidence="4" id="KW-1185">Reference proteome</keyword>
<comment type="caution">
    <text evidence="3">The sequence shown here is derived from an EMBL/GenBank/DDBJ whole genome shotgun (WGS) entry which is preliminary data.</text>
</comment>
<evidence type="ECO:0000259" key="2">
    <source>
        <dbReference type="Pfam" id="PF13468"/>
    </source>
</evidence>
<dbReference type="Gene3D" id="3.10.180.10">
    <property type="entry name" value="2,3-Dihydroxybiphenyl 1,2-Dioxygenase, domain 1"/>
    <property type="match status" value="1"/>
</dbReference>
<accession>A0ABR1WWW1</accession>
<dbReference type="InterPro" id="IPR029068">
    <property type="entry name" value="Glyas_Bleomycin-R_OHBP_Dase"/>
</dbReference>
<dbReference type="Pfam" id="PF13468">
    <property type="entry name" value="Glyoxalase_3"/>
    <property type="match status" value="1"/>
</dbReference>
<dbReference type="Proteomes" id="UP001433268">
    <property type="component" value="Unassembled WGS sequence"/>
</dbReference>
<evidence type="ECO:0000313" key="4">
    <source>
        <dbReference type="Proteomes" id="UP001433268"/>
    </source>
</evidence>
<sequence length="323" mass="34562">MSSVSAPKGDSSSPSYPTPTPLLDHIVILVPHAFLASPPAWFAEAFTLYPGGKHADGVTENVLVFFADGSYLELIAFVEDDVGRGGGAGHRWGGQREGTVIDWALTLLPSSTSSSPPADGDVERLGPVSSAFKRIQQKVRNTNTGIEYRDLVRGGRNRPDGVALKWATSAAADEANGGKPLEPGVLPFWCLDETRRGLRVPYREQGGKLAEHASGAVGVAVLQVTPPAAAAAESEHLRPVYDVLFSKSESGVEGRWAVGTPEEGHHQHGEVHLKTDSGNNVNQKGTEKLTITFFTTSRDFAGRKIGGHITDQVRLEFEFVSSD</sequence>
<dbReference type="GeneID" id="92039949"/>
<feature type="region of interest" description="Disordered" evidence="1">
    <location>
        <begin position="261"/>
        <end position="282"/>
    </location>
</feature>
<reference evidence="3 4" key="1">
    <citation type="submission" date="2023-01" db="EMBL/GenBank/DDBJ databases">
        <title>Analysis of 21 Apiospora genomes using comparative genomics revels a genus with tremendous synthesis potential of carbohydrate active enzymes and secondary metabolites.</title>
        <authorList>
            <person name="Sorensen T."/>
        </authorList>
    </citation>
    <scope>NUCLEOTIDE SEQUENCE [LARGE SCALE GENOMIC DNA]</scope>
    <source>
        <strain evidence="3 4">CBS 114990</strain>
    </source>
</reference>
<evidence type="ECO:0000313" key="3">
    <source>
        <dbReference type="EMBL" id="KAK8087613.1"/>
    </source>
</evidence>
<evidence type="ECO:0000256" key="1">
    <source>
        <dbReference type="SAM" id="MobiDB-lite"/>
    </source>
</evidence>
<organism evidence="3 4">
    <name type="scientific">Apiospora hydei</name>
    <dbReference type="NCBI Taxonomy" id="1337664"/>
    <lineage>
        <taxon>Eukaryota</taxon>
        <taxon>Fungi</taxon>
        <taxon>Dikarya</taxon>
        <taxon>Ascomycota</taxon>
        <taxon>Pezizomycotina</taxon>
        <taxon>Sordariomycetes</taxon>
        <taxon>Xylariomycetidae</taxon>
        <taxon>Amphisphaeriales</taxon>
        <taxon>Apiosporaceae</taxon>
        <taxon>Apiospora</taxon>
    </lineage>
</organism>
<protein>
    <recommendedName>
        <fullName evidence="2">Glyoxalase-like domain-containing protein</fullName>
    </recommendedName>
</protein>
<dbReference type="PANTHER" id="PTHR40265">
    <property type="entry name" value="BLL2707 PROTEIN"/>
    <property type="match status" value="1"/>
</dbReference>
<name>A0ABR1WWW1_9PEZI</name>
<gene>
    <name evidence="3" type="ORF">PG997_002574</name>
</gene>
<dbReference type="RefSeq" id="XP_066670507.1">
    <property type="nucleotide sequence ID" value="XM_066806889.1"/>
</dbReference>